<dbReference type="Proteomes" id="UP000183120">
    <property type="component" value="Unassembled WGS sequence"/>
</dbReference>
<dbReference type="Pfam" id="PF02361">
    <property type="entry name" value="CbiQ"/>
    <property type="match status" value="1"/>
</dbReference>
<dbReference type="STRING" id="1805209.AUJ73_03040"/>
<evidence type="ECO:0000313" key="7">
    <source>
        <dbReference type="Proteomes" id="UP000183120"/>
    </source>
</evidence>
<keyword evidence="3 5" id="KW-1133">Transmembrane helix</keyword>
<feature type="transmembrane region" description="Helical" evidence="5">
    <location>
        <begin position="22"/>
        <end position="41"/>
    </location>
</feature>
<evidence type="ECO:0000256" key="3">
    <source>
        <dbReference type="ARBA" id="ARBA00022989"/>
    </source>
</evidence>
<organism evidence="6 7">
    <name type="scientific">Candidatus Gottesmanbacteria bacterium CG1_02_37_22</name>
    <dbReference type="NCBI Taxonomy" id="1805209"/>
    <lineage>
        <taxon>Bacteria</taxon>
        <taxon>Candidatus Gottesmaniibacteriota</taxon>
    </lineage>
</organism>
<name>A0A1J4TRK3_9BACT</name>
<protein>
    <recommendedName>
        <fullName evidence="8">Cobalt transport protein</fullName>
    </recommendedName>
</protein>
<reference evidence="6 7" key="1">
    <citation type="journal article" date="2016" name="Environ. Microbiol.">
        <title>Genomic resolution of a cold subsurface aquifer community provides metabolic insights for novel microbes adapted to high CO concentrations.</title>
        <authorList>
            <person name="Probst A.J."/>
            <person name="Castelle C.J."/>
            <person name="Singh A."/>
            <person name="Brown C.T."/>
            <person name="Anantharaman K."/>
            <person name="Sharon I."/>
            <person name="Hug L.A."/>
            <person name="Burstein D."/>
            <person name="Emerson J.B."/>
            <person name="Thomas B.C."/>
            <person name="Banfield J.F."/>
        </authorList>
    </citation>
    <scope>NUCLEOTIDE SEQUENCE [LARGE SCALE GENOMIC DNA]</scope>
    <source>
        <strain evidence="6">CG1_02_37_22</strain>
    </source>
</reference>
<feature type="transmembrane region" description="Helical" evidence="5">
    <location>
        <begin position="89"/>
        <end position="107"/>
    </location>
</feature>
<evidence type="ECO:0000256" key="5">
    <source>
        <dbReference type="SAM" id="Phobius"/>
    </source>
</evidence>
<sequence length="159" mass="18169">MLLSAFLIVTLCKKREEFADRYHALIIMSLLIVMFQLIFNVDINIWQRLQNGIISALKISSLSLLVLIYTSVTSLSEIIHIFSFPPSKIGLVLTITLSLIPIIIQEYRKILIIQSTKGQNFKHINPLTNFMPILIPLMHRSINRAEHIAIVIESKGYLV</sequence>
<dbReference type="GO" id="GO:0005886">
    <property type="term" value="C:plasma membrane"/>
    <property type="evidence" value="ECO:0007669"/>
    <property type="project" value="UniProtKB-ARBA"/>
</dbReference>
<gene>
    <name evidence="6" type="ORF">AUJ73_03040</name>
</gene>
<dbReference type="AlphaFoldDB" id="A0A1J4TRK3"/>
<proteinExistence type="predicted"/>
<dbReference type="EMBL" id="MNUY01000047">
    <property type="protein sequence ID" value="OIO13873.1"/>
    <property type="molecule type" value="Genomic_DNA"/>
</dbReference>
<dbReference type="CDD" id="cd16914">
    <property type="entry name" value="EcfT"/>
    <property type="match status" value="1"/>
</dbReference>
<evidence type="ECO:0000256" key="4">
    <source>
        <dbReference type="ARBA" id="ARBA00023136"/>
    </source>
</evidence>
<keyword evidence="4 5" id="KW-0472">Membrane</keyword>
<evidence type="ECO:0000256" key="1">
    <source>
        <dbReference type="ARBA" id="ARBA00004141"/>
    </source>
</evidence>
<dbReference type="InterPro" id="IPR003339">
    <property type="entry name" value="ABC/ECF_trnsptr_transmembrane"/>
</dbReference>
<keyword evidence="2 5" id="KW-0812">Transmembrane</keyword>
<comment type="subcellular location">
    <subcellularLocation>
        <location evidence="1">Membrane</location>
        <topology evidence="1">Multi-pass membrane protein</topology>
    </subcellularLocation>
</comment>
<evidence type="ECO:0008006" key="8">
    <source>
        <dbReference type="Google" id="ProtNLM"/>
    </source>
</evidence>
<evidence type="ECO:0000313" key="6">
    <source>
        <dbReference type="EMBL" id="OIO13873.1"/>
    </source>
</evidence>
<accession>A0A1J4TRK3</accession>
<comment type="caution">
    <text evidence="6">The sequence shown here is derived from an EMBL/GenBank/DDBJ whole genome shotgun (WGS) entry which is preliminary data.</text>
</comment>
<evidence type="ECO:0000256" key="2">
    <source>
        <dbReference type="ARBA" id="ARBA00022692"/>
    </source>
</evidence>